<dbReference type="SMART" id="SM00097">
    <property type="entry name" value="WNT1"/>
    <property type="match status" value="1"/>
</dbReference>
<dbReference type="Pfam" id="PF00110">
    <property type="entry name" value="wnt"/>
    <property type="match status" value="2"/>
</dbReference>
<evidence type="ECO:0000313" key="10">
    <source>
        <dbReference type="EMBL" id="GFY67828.1"/>
    </source>
</evidence>
<dbReference type="InterPro" id="IPR005817">
    <property type="entry name" value="Wnt"/>
</dbReference>
<keyword evidence="4" id="KW-0964">Secreted</keyword>
<evidence type="ECO:0000313" key="11">
    <source>
        <dbReference type="Proteomes" id="UP000886998"/>
    </source>
</evidence>
<evidence type="ECO:0000256" key="6">
    <source>
        <dbReference type="ARBA" id="ARBA00022687"/>
    </source>
</evidence>
<reference evidence="10" key="1">
    <citation type="submission" date="2020-08" db="EMBL/GenBank/DDBJ databases">
        <title>Multicomponent nature underlies the extraordinary mechanical properties of spider dragline silk.</title>
        <authorList>
            <person name="Kono N."/>
            <person name="Nakamura H."/>
            <person name="Mori M."/>
            <person name="Yoshida Y."/>
            <person name="Ohtoshi R."/>
            <person name="Malay A.D."/>
            <person name="Moran D.A.P."/>
            <person name="Tomita M."/>
            <person name="Numata K."/>
            <person name="Arakawa K."/>
        </authorList>
    </citation>
    <scope>NUCLEOTIDE SEQUENCE</scope>
</reference>
<evidence type="ECO:0000256" key="5">
    <source>
        <dbReference type="ARBA" id="ARBA00022530"/>
    </source>
</evidence>
<sequence length="315" mass="35378">MACSIIRIYCNMRCILLIIVSILVLTPTTAVHWIALSKWRHGWNKSSQCLYAKKHYLLKGRQVSLCQKHLEVMSHLVSAAKEAKSVCLAAFSDMRWNCSSITHAPYLTPDLVKGTREQAYVYALASAAVAHSIARVCSDGSLTTCTCGAIPHEPPHGDFQAVRSSLQTDCKCHGVSGSCNIKTCWRALPRLSDIGERLKRKYYIATEVKMRQIGSKYQLMPANGKLSMYQKNDLIFVAKSPDYCLRDDRVGSPGTHGRLCNNTSTGTDSCDSMCCGRGYRTFTTETFSRCQCKYYWCCYVKCQVCRTWVNAYECN</sequence>
<keyword evidence="6 9" id="KW-0879">Wnt signaling pathway</keyword>
<dbReference type="GO" id="GO:0005125">
    <property type="term" value="F:cytokine activity"/>
    <property type="evidence" value="ECO:0007669"/>
    <property type="project" value="TreeGrafter"/>
</dbReference>
<dbReference type="PRINTS" id="PR01349">
    <property type="entry name" value="WNTPROTEIN"/>
</dbReference>
<dbReference type="CDD" id="cd19343">
    <property type="entry name" value="Wnt_Wnt11"/>
    <property type="match status" value="1"/>
</dbReference>
<evidence type="ECO:0000256" key="1">
    <source>
        <dbReference type="ARBA" id="ARBA00004498"/>
    </source>
</evidence>
<dbReference type="Gene3D" id="3.30.2460.20">
    <property type="match status" value="1"/>
</dbReference>
<evidence type="ECO:0000256" key="2">
    <source>
        <dbReference type="ARBA" id="ARBA00005683"/>
    </source>
</evidence>
<dbReference type="EMBL" id="BMAV01016769">
    <property type="protein sequence ID" value="GFY67828.1"/>
    <property type="molecule type" value="Genomic_DNA"/>
</dbReference>
<name>A0A8X6YBZ9_9ARAC</name>
<comment type="subcellular location">
    <subcellularLocation>
        <location evidence="1 9">Secreted</location>
        <location evidence="1 9">Extracellular space</location>
        <location evidence="1 9">Extracellular matrix</location>
    </subcellularLocation>
</comment>
<comment type="similarity">
    <text evidence="2 9">Belongs to the Wnt family.</text>
</comment>
<evidence type="ECO:0000256" key="8">
    <source>
        <dbReference type="ARBA" id="ARBA00023288"/>
    </source>
</evidence>
<comment type="function">
    <text evidence="9">Ligand for members of the frizzled family of seven transmembrane receptors.</text>
</comment>
<evidence type="ECO:0000256" key="9">
    <source>
        <dbReference type="RuleBase" id="RU003500"/>
    </source>
</evidence>
<keyword evidence="11" id="KW-1185">Reference proteome</keyword>
<evidence type="ECO:0000256" key="7">
    <source>
        <dbReference type="ARBA" id="ARBA00023157"/>
    </source>
</evidence>
<dbReference type="AlphaFoldDB" id="A0A8X6YBZ9"/>
<dbReference type="GO" id="GO:0045165">
    <property type="term" value="P:cell fate commitment"/>
    <property type="evidence" value="ECO:0007669"/>
    <property type="project" value="TreeGrafter"/>
</dbReference>
<dbReference type="Proteomes" id="UP000886998">
    <property type="component" value="Unassembled WGS sequence"/>
</dbReference>
<evidence type="ECO:0000256" key="3">
    <source>
        <dbReference type="ARBA" id="ARBA00022473"/>
    </source>
</evidence>
<keyword evidence="7" id="KW-1015">Disulfide bond</keyword>
<dbReference type="OrthoDB" id="5945655at2759"/>
<evidence type="ECO:0000256" key="4">
    <source>
        <dbReference type="ARBA" id="ARBA00022525"/>
    </source>
</evidence>
<dbReference type="GO" id="GO:0007517">
    <property type="term" value="P:muscle organ development"/>
    <property type="evidence" value="ECO:0007669"/>
    <property type="project" value="UniProtKB-ARBA"/>
</dbReference>
<dbReference type="GO" id="GO:0000902">
    <property type="term" value="P:cell morphogenesis"/>
    <property type="evidence" value="ECO:0007669"/>
    <property type="project" value="UniProtKB-ARBA"/>
</dbReference>
<dbReference type="InterPro" id="IPR018161">
    <property type="entry name" value="Wnt_CS"/>
</dbReference>
<comment type="caution">
    <text evidence="10">The sequence shown here is derived from an EMBL/GenBank/DDBJ whole genome shotgun (WGS) entry which is preliminary data.</text>
</comment>
<gene>
    <name evidence="10" type="primary">wnt11b-2</name>
    <name evidence="10" type="ORF">TNIN_241591</name>
</gene>
<dbReference type="FunFam" id="3.30.2460.20:FF:000001">
    <property type="entry name" value="Wnt homolog"/>
    <property type="match status" value="1"/>
</dbReference>
<keyword evidence="8" id="KW-0449">Lipoprotein</keyword>
<dbReference type="PROSITE" id="PS00246">
    <property type="entry name" value="WNT1"/>
    <property type="match status" value="1"/>
</dbReference>
<dbReference type="PANTHER" id="PTHR12027">
    <property type="entry name" value="WNT RELATED"/>
    <property type="match status" value="1"/>
</dbReference>
<organism evidence="10 11">
    <name type="scientific">Trichonephila inaurata madagascariensis</name>
    <dbReference type="NCBI Taxonomy" id="2747483"/>
    <lineage>
        <taxon>Eukaryota</taxon>
        <taxon>Metazoa</taxon>
        <taxon>Ecdysozoa</taxon>
        <taxon>Arthropoda</taxon>
        <taxon>Chelicerata</taxon>
        <taxon>Arachnida</taxon>
        <taxon>Araneae</taxon>
        <taxon>Araneomorphae</taxon>
        <taxon>Entelegynae</taxon>
        <taxon>Araneoidea</taxon>
        <taxon>Nephilidae</taxon>
        <taxon>Trichonephila</taxon>
        <taxon>Trichonephila inaurata</taxon>
    </lineage>
</organism>
<proteinExistence type="inferred from homology"/>
<dbReference type="InterPro" id="IPR043158">
    <property type="entry name" value="Wnt_C"/>
</dbReference>
<dbReference type="PANTHER" id="PTHR12027:SF102">
    <property type="entry name" value="PROTEIN WNT"/>
    <property type="match status" value="1"/>
</dbReference>
<dbReference type="GO" id="GO:0030182">
    <property type="term" value="P:neuron differentiation"/>
    <property type="evidence" value="ECO:0007669"/>
    <property type="project" value="TreeGrafter"/>
</dbReference>
<keyword evidence="5" id="KW-0272">Extracellular matrix</keyword>
<dbReference type="GO" id="GO:0060070">
    <property type="term" value="P:canonical Wnt signaling pathway"/>
    <property type="evidence" value="ECO:0007669"/>
    <property type="project" value="TreeGrafter"/>
</dbReference>
<dbReference type="GO" id="GO:0005615">
    <property type="term" value="C:extracellular space"/>
    <property type="evidence" value="ECO:0007669"/>
    <property type="project" value="TreeGrafter"/>
</dbReference>
<protein>
    <recommendedName>
        <fullName evidence="9">Protein Wnt</fullName>
    </recommendedName>
</protein>
<keyword evidence="3 9" id="KW-0217">Developmental protein</keyword>
<accession>A0A8X6YBZ9</accession>
<dbReference type="GO" id="GO:0005109">
    <property type="term" value="F:frizzled binding"/>
    <property type="evidence" value="ECO:0007669"/>
    <property type="project" value="TreeGrafter"/>
</dbReference>